<evidence type="ECO:0000256" key="2">
    <source>
        <dbReference type="ARBA" id="ARBA00004691"/>
    </source>
</evidence>
<comment type="catalytic activity">
    <reaction evidence="8 13">
        <text>7-aminomethyl-7-carbaguanosine(34) in tRNA + S-adenosyl-L-methionine = epoxyqueuosine(34) in tRNA + adenine + L-methionine + 2 H(+)</text>
        <dbReference type="Rhea" id="RHEA:32155"/>
        <dbReference type="Rhea" id="RHEA-COMP:10342"/>
        <dbReference type="Rhea" id="RHEA-COMP:18582"/>
        <dbReference type="ChEBI" id="CHEBI:15378"/>
        <dbReference type="ChEBI" id="CHEBI:16708"/>
        <dbReference type="ChEBI" id="CHEBI:57844"/>
        <dbReference type="ChEBI" id="CHEBI:59789"/>
        <dbReference type="ChEBI" id="CHEBI:82833"/>
        <dbReference type="ChEBI" id="CHEBI:194443"/>
        <dbReference type="EC" id="2.4.99.17"/>
    </reaction>
</comment>
<accession>A0A075K0Q7</accession>
<dbReference type="HAMAP" id="MF_00113">
    <property type="entry name" value="QueA"/>
    <property type="match status" value="1"/>
</dbReference>
<comment type="similarity">
    <text evidence="9 13">Belongs to the QueA family.</text>
</comment>
<evidence type="ECO:0000256" key="11">
    <source>
        <dbReference type="ARBA" id="ARBA00069325"/>
    </source>
</evidence>
<sequence>MKKTDFDFDLPPELIAQAPLAERSASRMLVLDVEAQARQDRMFRDLPEFLREGDLLVFNDTRVLPARLYGRKDTGGQVEILIERVTGAHEATVQLGVSKKPKEGGRIELADGSHAVVLGRDGSFFRLRFESPDPLERLLLRLGEMPLPPYIERHADDSDMERYQTVFAREPGAVAAPTAGLHFDEATLANLRGRGIQFGYVTLHVGAGTFQPVRADDLKDHQMHREWLNVGASLVEQIRRTRAAGGRVIAVGTTVVRALESAVRDGEVQPFAGETQIFIFPGYRFSSIDGLLTNFHLPQSTLLMLVSALAGRDFMLASYRHAVEQKYRFFSYGDSMLILPKG</sequence>
<dbReference type="Gene3D" id="2.40.10.240">
    <property type="entry name" value="QueA-like"/>
    <property type="match status" value="1"/>
</dbReference>
<evidence type="ECO:0000256" key="12">
    <source>
        <dbReference type="ARBA" id="ARBA00076160"/>
    </source>
</evidence>
<keyword evidence="5 13" id="KW-0808">Transferase</keyword>
<keyword evidence="7 13" id="KW-0671">Queuosine biosynthesis</keyword>
<evidence type="ECO:0000256" key="5">
    <source>
        <dbReference type="ARBA" id="ARBA00022679"/>
    </source>
</evidence>
<evidence type="ECO:0000256" key="7">
    <source>
        <dbReference type="ARBA" id="ARBA00022785"/>
    </source>
</evidence>
<dbReference type="NCBIfam" id="TIGR00113">
    <property type="entry name" value="queA"/>
    <property type="match status" value="1"/>
</dbReference>
<gene>
    <name evidence="13" type="primary">queA</name>
    <name evidence="14" type="ORF">HY57_08725</name>
</gene>
<dbReference type="AlphaFoldDB" id="A0A075K0Q7"/>
<comment type="subcellular location">
    <subcellularLocation>
        <location evidence="1 13">Cytoplasm</location>
    </subcellularLocation>
</comment>
<comment type="subunit">
    <text evidence="3 13">Monomer.</text>
</comment>
<dbReference type="STRING" id="1217721.HY57_08725"/>
<dbReference type="InterPro" id="IPR042118">
    <property type="entry name" value="QueA_dom1"/>
</dbReference>
<dbReference type="Proteomes" id="UP000027987">
    <property type="component" value="Chromosome"/>
</dbReference>
<name>A0A075K0Q7_9GAMM</name>
<dbReference type="Pfam" id="PF02547">
    <property type="entry name" value="Queuosine_synth"/>
    <property type="match status" value="1"/>
</dbReference>
<evidence type="ECO:0000256" key="8">
    <source>
        <dbReference type="ARBA" id="ARBA00052751"/>
    </source>
</evidence>
<dbReference type="NCBIfam" id="NF001140">
    <property type="entry name" value="PRK00147.1"/>
    <property type="match status" value="1"/>
</dbReference>
<organism evidence="14 15">
    <name type="scientific">Dyella japonica A8</name>
    <dbReference type="NCBI Taxonomy" id="1217721"/>
    <lineage>
        <taxon>Bacteria</taxon>
        <taxon>Pseudomonadati</taxon>
        <taxon>Pseudomonadota</taxon>
        <taxon>Gammaproteobacteria</taxon>
        <taxon>Lysobacterales</taxon>
        <taxon>Rhodanobacteraceae</taxon>
        <taxon>Dyella</taxon>
    </lineage>
</organism>
<dbReference type="KEGG" id="dja:HY57_08725"/>
<evidence type="ECO:0000256" key="9">
    <source>
        <dbReference type="ARBA" id="ARBA00061210"/>
    </source>
</evidence>
<evidence type="ECO:0000256" key="10">
    <source>
        <dbReference type="ARBA" id="ARBA00066503"/>
    </source>
</evidence>
<keyword evidence="6 13" id="KW-0949">S-adenosyl-L-methionine</keyword>
<protein>
    <recommendedName>
        <fullName evidence="11 13">S-adenosylmethionine:tRNA ribosyltransferase-isomerase</fullName>
        <ecNumber evidence="10 13">2.4.99.17</ecNumber>
    </recommendedName>
    <alternativeName>
        <fullName evidence="12 13">Queuosine biosynthesis protein QueA</fullName>
    </alternativeName>
</protein>
<dbReference type="RefSeq" id="WP_026034305.1">
    <property type="nucleotide sequence ID" value="NZ_ALOY01000183.1"/>
</dbReference>
<evidence type="ECO:0000313" key="15">
    <source>
        <dbReference type="Proteomes" id="UP000027987"/>
    </source>
</evidence>
<dbReference type="OrthoDB" id="9805933at2"/>
<dbReference type="Gene3D" id="3.40.1780.10">
    <property type="entry name" value="QueA-like"/>
    <property type="match status" value="1"/>
</dbReference>
<keyword evidence="4 13" id="KW-0963">Cytoplasm</keyword>
<evidence type="ECO:0000256" key="3">
    <source>
        <dbReference type="ARBA" id="ARBA00011245"/>
    </source>
</evidence>
<dbReference type="InterPro" id="IPR042119">
    <property type="entry name" value="QueA_dom2"/>
</dbReference>
<dbReference type="InterPro" id="IPR003699">
    <property type="entry name" value="QueA"/>
</dbReference>
<dbReference type="GO" id="GO:0005737">
    <property type="term" value="C:cytoplasm"/>
    <property type="evidence" value="ECO:0007669"/>
    <property type="project" value="UniProtKB-SubCell"/>
</dbReference>
<reference evidence="14 15" key="1">
    <citation type="submission" date="2014-07" db="EMBL/GenBank/DDBJ databases">
        <title>Complete Genome Sequence of Dyella japonica Strain A8 Isolated from Malaysian Tropical Soil.</title>
        <authorList>
            <person name="Hui R.K.H."/>
            <person name="Chen J.-W."/>
            <person name="Chan K.-G."/>
            <person name="Leung F.C.C."/>
        </authorList>
    </citation>
    <scope>NUCLEOTIDE SEQUENCE [LARGE SCALE GENOMIC DNA]</scope>
    <source>
        <strain evidence="14 15">A8</strain>
    </source>
</reference>
<dbReference type="SUPFAM" id="SSF111337">
    <property type="entry name" value="QueA-like"/>
    <property type="match status" value="1"/>
</dbReference>
<comment type="function">
    <text evidence="13">Transfers and isomerizes the ribose moiety from AdoMet to the 7-aminomethyl group of 7-deazaguanine (preQ1-tRNA) to give epoxyqueuosine (oQ-tRNA).</text>
</comment>
<dbReference type="FunFam" id="3.40.1780.10:FF:000001">
    <property type="entry name" value="S-adenosylmethionine:tRNA ribosyltransferase-isomerase"/>
    <property type="match status" value="1"/>
</dbReference>
<dbReference type="EMBL" id="CP008884">
    <property type="protein sequence ID" value="AIF47347.1"/>
    <property type="molecule type" value="Genomic_DNA"/>
</dbReference>
<dbReference type="EC" id="2.4.99.17" evidence="10 13"/>
<evidence type="ECO:0000256" key="1">
    <source>
        <dbReference type="ARBA" id="ARBA00004496"/>
    </source>
</evidence>
<evidence type="ECO:0000256" key="4">
    <source>
        <dbReference type="ARBA" id="ARBA00022490"/>
    </source>
</evidence>
<dbReference type="InterPro" id="IPR036100">
    <property type="entry name" value="QueA_sf"/>
</dbReference>
<keyword evidence="15" id="KW-1185">Reference proteome</keyword>
<dbReference type="PATRIC" id="fig|1217721.7.peg.1808"/>
<dbReference type="PANTHER" id="PTHR30307:SF0">
    <property type="entry name" value="S-ADENOSYLMETHIONINE:TRNA RIBOSYLTRANSFERASE-ISOMERASE"/>
    <property type="match status" value="1"/>
</dbReference>
<proteinExistence type="inferred from homology"/>
<comment type="pathway">
    <text evidence="2 13">tRNA modification; tRNA-queuosine biosynthesis.</text>
</comment>
<dbReference type="UniPathway" id="UPA00392"/>
<dbReference type="GO" id="GO:0051075">
    <property type="term" value="F:S-adenosylmethionine:tRNA ribosyltransferase-isomerase activity"/>
    <property type="evidence" value="ECO:0007669"/>
    <property type="project" value="UniProtKB-EC"/>
</dbReference>
<evidence type="ECO:0000313" key="14">
    <source>
        <dbReference type="EMBL" id="AIF47347.1"/>
    </source>
</evidence>
<dbReference type="GO" id="GO:0008616">
    <property type="term" value="P:tRNA queuosine(34) biosynthetic process"/>
    <property type="evidence" value="ECO:0007669"/>
    <property type="project" value="UniProtKB-UniRule"/>
</dbReference>
<evidence type="ECO:0000256" key="6">
    <source>
        <dbReference type="ARBA" id="ARBA00022691"/>
    </source>
</evidence>
<evidence type="ECO:0000256" key="13">
    <source>
        <dbReference type="HAMAP-Rule" id="MF_00113"/>
    </source>
</evidence>
<dbReference type="PANTHER" id="PTHR30307">
    <property type="entry name" value="S-ADENOSYLMETHIONINE:TRNA RIBOSYLTRANSFERASE-ISOMERASE"/>
    <property type="match status" value="1"/>
</dbReference>
<dbReference type="HOGENOM" id="CLU_039110_1_0_6"/>